<dbReference type="InterPro" id="IPR050950">
    <property type="entry name" value="HTH-type_LysR_regulators"/>
</dbReference>
<dbReference type="PANTHER" id="PTHR30419">
    <property type="entry name" value="HTH-TYPE TRANSCRIPTIONAL REGULATOR YBHD"/>
    <property type="match status" value="1"/>
</dbReference>
<comment type="caution">
    <text evidence="6">The sequence shown here is derived from an EMBL/GenBank/DDBJ whole genome shotgun (WGS) entry which is preliminary data.</text>
</comment>
<dbReference type="GO" id="GO:0003677">
    <property type="term" value="F:DNA binding"/>
    <property type="evidence" value="ECO:0007669"/>
    <property type="project" value="UniProtKB-KW"/>
</dbReference>
<dbReference type="OrthoDB" id="9803735at2"/>
<evidence type="ECO:0000256" key="4">
    <source>
        <dbReference type="ARBA" id="ARBA00023163"/>
    </source>
</evidence>
<dbReference type="EMBL" id="QTTN01000020">
    <property type="protein sequence ID" value="REE81047.1"/>
    <property type="molecule type" value="Genomic_DNA"/>
</dbReference>
<protein>
    <submittedName>
        <fullName evidence="6">DNA-binding transcriptional LysR family regulator</fullName>
    </submittedName>
</protein>
<evidence type="ECO:0000256" key="2">
    <source>
        <dbReference type="ARBA" id="ARBA00023015"/>
    </source>
</evidence>
<dbReference type="SUPFAM" id="SSF53850">
    <property type="entry name" value="Periplasmic binding protein-like II"/>
    <property type="match status" value="1"/>
</dbReference>
<organism evidence="6 7">
    <name type="scientific">Paenibacillus taihuensis</name>
    <dbReference type="NCBI Taxonomy" id="1156355"/>
    <lineage>
        <taxon>Bacteria</taxon>
        <taxon>Bacillati</taxon>
        <taxon>Bacillota</taxon>
        <taxon>Bacilli</taxon>
        <taxon>Bacillales</taxon>
        <taxon>Paenibacillaceae</taxon>
        <taxon>Paenibacillus</taxon>
    </lineage>
</organism>
<reference evidence="6 7" key="1">
    <citation type="submission" date="2018-08" db="EMBL/GenBank/DDBJ databases">
        <title>Genomic Encyclopedia of Type Strains, Phase III (KMG-III): the genomes of soil and plant-associated and newly described type strains.</title>
        <authorList>
            <person name="Whitman W."/>
        </authorList>
    </citation>
    <scope>NUCLEOTIDE SEQUENCE [LARGE SCALE GENOMIC DNA]</scope>
    <source>
        <strain evidence="6 7">CGMCC 1.10966</strain>
    </source>
</reference>
<dbReference type="RefSeq" id="WP_116190300.1">
    <property type="nucleotide sequence ID" value="NZ_QTTN01000020.1"/>
</dbReference>
<dbReference type="PROSITE" id="PS50931">
    <property type="entry name" value="HTH_LYSR"/>
    <property type="match status" value="1"/>
</dbReference>
<proteinExistence type="inferred from homology"/>
<dbReference type="Gene3D" id="3.40.190.290">
    <property type="match status" value="1"/>
</dbReference>
<dbReference type="CDD" id="cd08434">
    <property type="entry name" value="PBP2_GltC_like"/>
    <property type="match status" value="1"/>
</dbReference>
<dbReference type="GO" id="GO:0005829">
    <property type="term" value="C:cytosol"/>
    <property type="evidence" value="ECO:0007669"/>
    <property type="project" value="TreeGrafter"/>
</dbReference>
<evidence type="ECO:0000313" key="7">
    <source>
        <dbReference type="Proteomes" id="UP000256304"/>
    </source>
</evidence>
<keyword evidence="4" id="KW-0804">Transcription</keyword>
<dbReference type="Pfam" id="PF03466">
    <property type="entry name" value="LysR_substrate"/>
    <property type="match status" value="1"/>
</dbReference>
<dbReference type="GO" id="GO:0003700">
    <property type="term" value="F:DNA-binding transcription factor activity"/>
    <property type="evidence" value="ECO:0007669"/>
    <property type="project" value="InterPro"/>
</dbReference>
<evidence type="ECO:0000256" key="1">
    <source>
        <dbReference type="ARBA" id="ARBA00009437"/>
    </source>
</evidence>
<comment type="similarity">
    <text evidence="1">Belongs to the LysR transcriptional regulatory family.</text>
</comment>
<dbReference type="InterPro" id="IPR036388">
    <property type="entry name" value="WH-like_DNA-bd_sf"/>
</dbReference>
<evidence type="ECO:0000256" key="3">
    <source>
        <dbReference type="ARBA" id="ARBA00023125"/>
    </source>
</evidence>
<dbReference type="InterPro" id="IPR000847">
    <property type="entry name" value="LysR_HTH_N"/>
</dbReference>
<keyword evidence="7" id="KW-1185">Reference proteome</keyword>
<keyword evidence="2" id="KW-0805">Transcription regulation</keyword>
<gene>
    <name evidence="6" type="ORF">A8990_12093</name>
</gene>
<dbReference type="FunFam" id="1.10.10.10:FF:000001">
    <property type="entry name" value="LysR family transcriptional regulator"/>
    <property type="match status" value="1"/>
</dbReference>
<dbReference type="AlphaFoldDB" id="A0A3D9RMN5"/>
<dbReference type="SUPFAM" id="SSF46785">
    <property type="entry name" value="Winged helix' DNA-binding domain"/>
    <property type="match status" value="1"/>
</dbReference>
<dbReference type="Pfam" id="PF00126">
    <property type="entry name" value="HTH_1"/>
    <property type="match status" value="1"/>
</dbReference>
<dbReference type="Proteomes" id="UP000256304">
    <property type="component" value="Unassembled WGS sequence"/>
</dbReference>
<dbReference type="InterPro" id="IPR036390">
    <property type="entry name" value="WH_DNA-bd_sf"/>
</dbReference>
<name>A0A3D9RMN5_9BACL</name>
<evidence type="ECO:0000259" key="5">
    <source>
        <dbReference type="PROSITE" id="PS50931"/>
    </source>
</evidence>
<feature type="domain" description="HTH lysR-type" evidence="5">
    <location>
        <begin position="1"/>
        <end position="58"/>
    </location>
</feature>
<evidence type="ECO:0000313" key="6">
    <source>
        <dbReference type="EMBL" id="REE81047.1"/>
    </source>
</evidence>
<dbReference type="PANTHER" id="PTHR30419:SF28">
    <property type="entry name" value="HTH-TYPE TRANSCRIPTIONAL REGULATOR BSDA"/>
    <property type="match status" value="1"/>
</dbReference>
<dbReference type="Gene3D" id="1.10.10.10">
    <property type="entry name" value="Winged helix-like DNA-binding domain superfamily/Winged helix DNA-binding domain"/>
    <property type="match status" value="1"/>
</dbReference>
<sequence>MELTQLEYFLAVARMEHLTKASESLSVTQPALSHSISKLEAELGVPLFERKGRNLKINRYGTMFAKRVEKILKEVERGKQEIEECSNPNSGFIHLSYLNILGVDLIPRIIREYQQANPKITFKLSQGDKGLIVEQIESGDSDIMITSERPEGETFEWLPIVSLPLYLVVSSSHPLANRESVSLKEINGEPFVGLKQNCSLKDSLLARVHHMNFTLASTYDADDLPTVAGFVSAGLGVSVLPRTAGLELKGLNWIKIRDKGWVWEVGLQYKKNRFLSPAAQRFVSYLEKKFN</sequence>
<dbReference type="PRINTS" id="PR00039">
    <property type="entry name" value="HTHLYSR"/>
</dbReference>
<accession>A0A3D9RMN5</accession>
<keyword evidence="3 6" id="KW-0238">DNA-binding</keyword>
<dbReference type="InterPro" id="IPR005119">
    <property type="entry name" value="LysR_subst-bd"/>
</dbReference>